<reference evidence="3 4" key="1">
    <citation type="submission" date="2015-07" db="EMBL/GenBank/DDBJ databases">
        <title>High-quality genome of monoxenous trypanosomatid Leptomonas pyrrhocoris.</title>
        <authorList>
            <person name="Flegontov P."/>
            <person name="Butenko A."/>
            <person name="Firsov S."/>
            <person name="Vlcek C."/>
            <person name="Logacheva M.D."/>
            <person name="Field M."/>
            <person name="Filatov D."/>
            <person name="Flegontova O."/>
            <person name="Gerasimov E."/>
            <person name="Jackson A.P."/>
            <person name="Kelly S."/>
            <person name="Opperdoes F."/>
            <person name="O'Reilly A."/>
            <person name="Votypka J."/>
            <person name="Yurchenko V."/>
            <person name="Lukes J."/>
        </authorList>
    </citation>
    <scope>NUCLEOTIDE SEQUENCE [LARGE SCALE GENOMIC DNA]</scope>
    <source>
        <strain evidence="3">H10</strain>
    </source>
</reference>
<evidence type="ECO:0000256" key="2">
    <source>
        <dbReference type="SAM" id="Phobius"/>
    </source>
</evidence>
<feature type="region of interest" description="Disordered" evidence="1">
    <location>
        <begin position="123"/>
        <end position="179"/>
    </location>
</feature>
<feature type="transmembrane region" description="Helical" evidence="2">
    <location>
        <begin position="424"/>
        <end position="445"/>
    </location>
</feature>
<feature type="region of interest" description="Disordered" evidence="1">
    <location>
        <begin position="1"/>
        <end position="109"/>
    </location>
</feature>
<dbReference type="GeneID" id="26902585"/>
<keyword evidence="2" id="KW-0472">Membrane</keyword>
<dbReference type="EMBL" id="LGTL01000003">
    <property type="protein sequence ID" value="KPA84250.1"/>
    <property type="molecule type" value="Genomic_DNA"/>
</dbReference>
<evidence type="ECO:0008006" key="5">
    <source>
        <dbReference type="Google" id="ProtNLM"/>
    </source>
</evidence>
<feature type="compositionally biased region" description="Polar residues" evidence="1">
    <location>
        <begin position="133"/>
        <end position="150"/>
    </location>
</feature>
<organism evidence="3 4">
    <name type="scientific">Leptomonas pyrrhocoris</name>
    <name type="common">Firebug parasite</name>
    <dbReference type="NCBI Taxonomy" id="157538"/>
    <lineage>
        <taxon>Eukaryota</taxon>
        <taxon>Discoba</taxon>
        <taxon>Euglenozoa</taxon>
        <taxon>Kinetoplastea</taxon>
        <taxon>Metakinetoplastina</taxon>
        <taxon>Trypanosomatida</taxon>
        <taxon>Trypanosomatidae</taxon>
        <taxon>Leishmaniinae</taxon>
        <taxon>Leptomonas</taxon>
    </lineage>
</organism>
<name>A0A0M9G7H5_LEPPY</name>
<feature type="region of interest" description="Disordered" evidence="1">
    <location>
        <begin position="480"/>
        <end position="697"/>
    </location>
</feature>
<feature type="compositionally biased region" description="Basic and acidic residues" evidence="1">
    <location>
        <begin position="565"/>
        <end position="581"/>
    </location>
</feature>
<feature type="compositionally biased region" description="Polar residues" evidence="1">
    <location>
        <begin position="895"/>
        <end position="904"/>
    </location>
</feature>
<feature type="transmembrane region" description="Helical" evidence="2">
    <location>
        <begin position="339"/>
        <end position="363"/>
    </location>
</feature>
<keyword evidence="4" id="KW-1185">Reference proteome</keyword>
<feature type="transmembrane region" description="Helical" evidence="2">
    <location>
        <begin position="250"/>
        <end position="272"/>
    </location>
</feature>
<feature type="compositionally biased region" description="Polar residues" evidence="1">
    <location>
        <begin position="860"/>
        <end position="871"/>
    </location>
</feature>
<feature type="compositionally biased region" description="Low complexity" evidence="1">
    <location>
        <begin position="838"/>
        <end position="855"/>
    </location>
</feature>
<keyword evidence="2" id="KW-0812">Transmembrane</keyword>
<feature type="compositionally biased region" description="Polar residues" evidence="1">
    <location>
        <begin position="76"/>
        <end position="87"/>
    </location>
</feature>
<comment type="caution">
    <text evidence="3">The sequence shown here is derived from an EMBL/GenBank/DDBJ whole genome shotgun (WGS) entry which is preliminary data.</text>
</comment>
<feature type="compositionally biased region" description="Polar residues" evidence="1">
    <location>
        <begin position="589"/>
        <end position="605"/>
    </location>
</feature>
<sequence>MPPDQSDPRGAAASSSPGAAASILVGNTRRNTASPMQPPGGAANSDVTDTPEKNTPASNHGGGSAAVVLAPRTGAARSSSPHLQTHSPPALARQSGGDHSPAHLSNSTSPFYMADITTAAAAGAGARSRNGEDNSSTNKKNGEDGTTGTSAARLLTPLRTTVKNTAVPRTSPREDSLYPTIPDAGDAELIAFEEQEPRGSAWGIPSVVVLRHRMGFSTVELTAHQRETYSRYDLENFVLYKEQKYNAVNVLWRFCLLLMFILTFSVFCLVFSTCTTEWVALQHTDSYLSLGLFVACHNRSWSECAPRVSSRLEWTVTDVVTGATLCTASANFVHRFIGAIWSMAILQLLCELIALALTAWIAARPTRSGALVMLFFDLLLGTLSGVVAVVLFHHYSSCLRQTCEGEHLSGRLCNVSWRYGYKLYLGALAVHGLLLLLALCMHSYIHNIRVTARKQLRAERHRASRRHADAVEYMVHVMNSTTGGTDDHHHRHRHEEEEGEDGSGGVGGYGRDNEAALGEASPNERRRLATTQRGTRSGEGGSPPPPRDAPEQPGHSTLHISFADVPDRERRRSPSAREQRNARGGGDTQQGQQSWRGEQGTHNHLSSSGRGDGGAARSVSDLTERTAADSGLGSEVSPPTAFATQRRRGDRRRQRQRTASPLFPTGSPHQPQHHHVTPGASNQSKRKMKKKLSSETAAYTQARKRNRFFMRFFQRAYDANYLTAAELGVPIAGATDWVYDDRSDMYYSFERNMFWDPLTHEYYNCALKTWQESPDQVVEVRDVLDFMLEESEEGSGGEDGQAEQAEQRSAMDVDVYVDASEEDEPTRRRRSVQHHGEPITAATATATGGAESSAIGGTGPSASSRNLNRSAWTAEGEEGDERVFRAGAGEDASDLPSTPSSLRG</sequence>
<dbReference type="VEuPathDB" id="TriTrypDB:LpyrH10_03_4410"/>
<feature type="region of interest" description="Disordered" evidence="1">
    <location>
        <begin position="790"/>
        <end position="904"/>
    </location>
</feature>
<feature type="compositionally biased region" description="Basic residues" evidence="1">
    <location>
        <begin position="645"/>
        <end position="656"/>
    </location>
</feature>
<feature type="compositionally biased region" description="Polar residues" evidence="1">
    <location>
        <begin position="158"/>
        <end position="168"/>
    </location>
</feature>
<feature type="transmembrane region" description="Helical" evidence="2">
    <location>
        <begin position="370"/>
        <end position="392"/>
    </location>
</feature>
<dbReference type="AlphaFoldDB" id="A0A0M9G7H5"/>
<evidence type="ECO:0000256" key="1">
    <source>
        <dbReference type="SAM" id="MobiDB-lite"/>
    </source>
</evidence>
<accession>A0A0M9G7H5</accession>
<dbReference type="RefSeq" id="XP_015662689.1">
    <property type="nucleotide sequence ID" value="XM_015799211.1"/>
</dbReference>
<dbReference type="OMA" id="NMFWDPL"/>
<protein>
    <recommendedName>
        <fullName evidence="5">Transmembrane protein</fullName>
    </recommendedName>
</protein>
<proteinExistence type="predicted"/>
<gene>
    <name evidence="3" type="ORF">ABB37_02290</name>
</gene>
<evidence type="ECO:0000313" key="3">
    <source>
        <dbReference type="EMBL" id="KPA84250.1"/>
    </source>
</evidence>
<dbReference type="Proteomes" id="UP000037923">
    <property type="component" value="Unassembled WGS sequence"/>
</dbReference>
<dbReference type="OrthoDB" id="273814at2759"/>
<evidence type="ECO:0000313" key="4">
    <source>
        <dbReference type="Proteomes" id="UP000037923"/>
    </source>
</evidence>
<keyword evidence="2" id="KW-1133">Transmembrane helix</keyword>
<feature type="compositionally biased region" description="Polar residues" evidence="1">
    <location>
        <begin position="45"/>
        <end position="58"/>
    </location>
</feature>
<feature type="compositionally biased region" description="Low complexity" evidence="1">
    <location>
        <begin position="10"/>
        <end position="22"/>
    </location>
</feature>